<dbReference type="EMBL" id="JANTQA010000018">
    <property type="protein sequence ID" value="KAJ3446877.1"/>
    <property type="molecule type" value="Genomic_DNA"/>
</dbReference>
<evidence type="ECO:0000313" key="1">
    <source>
        <dbReference type="EMBL" id="KAJ3446877.1"/>
    </source>
</evidence>
<comment type="caution">
    <text evidence="1">The sequence shown here is derived from an EMBL/GenBank/DDBJ whole genome shotgun (WGS) entry which is preliminary data.</text>
</comment>
<reference evidence="1" key="1">
    <citation type="submission" date="2022-08" db="EMBL/GenBank/DDBJ databases">
        <title>Novel sulphate-reducing endosymbionts in the free-living metamonad Anaeramoeba.</title>
        <authorList>
            <person name="Jerlstrom-Hultqvist J."/>
            <person name="Cepicka I."/>
            <person name="Gallot-Lavallee L."/>
            <person name="Salas-Leiva D."/>
            <person name="Curtis B.A."/>
            <person name="Zahonova K."/>
            <person name="Pipaliya S."/>
            <person name="Dacks J."/>
            <person name="Roger A.J."/>
        </authorList>
    </citation>
    <scope>NUCLEOTIDE SEQUENCE</scope>
    <source>
        <strain evidence="1">Busselton2</strain>
    </source>
</reference>
<proteinExistence type="predicted"/>
<organism evidence="1 2">
    <name type="scientific">Anaeramoeba flamelloides</name>
    <dbReference type="NCBI Taxonomy" id="1746091"/>
    <lineage>
        <taxon>Eukaryota</taxon>
        <taxon>Metamonada</taxon>
        <taxon>Anaeramoebidae</taxon>
        <taxon>Anaeramoeba</taxon>
    </lineage>
</organism>
<gene>
    <name evidence="1" type="ORF">M0812_07872</name>
</gene>
<dbReference type="AlphaFoldDB" id="A0AAV7ZY44"/>
<sequence length="326" mass="36406">MSFSKTPQDFPLITTERYNESDQIEKVREVVLCKRPLKSHQMLSFFSNDVNHLCIFVVLENGGCWFMEANRDPKYKDSEGNHLVKIIMLRIDDQNFTTKNLKNYFSDQTIIQITKNINFGEVLGVIKRNWYQEHEGKCVPVTYNKWSKNCQHFVDDVLYVLTKQKQKGKSFLHESESGIGHALRNGGIAFTQGVREIETTVTTTWSFGGEILSKTTRHIPKKVEWGFAKDLTKVEIGKFNVGIGILTTGSFMAIDGYRLAKGDIDGKEFTKRTGKNITAAGSGSIGAIIGSGIGTMICPGIGTAFGSMIGSSFASWGGVKLFNTIW</sequence>
<protein>
    <submittedName>
        <fullName evidence="1">Motile sperm protein</fullName>
    </submittedName>
</protein>
<evidence type="ECO:0000313" key="2">
    <source>
        <dbReference type="Proteomes" id="UP001146793"/>
    </source>
</evidence>
<dbReference type="Proteomes" id="UP001146793">
    <property type="component" value="Unassembled WGS sequence"/>
</dbReference>
<name>A0AAV7ZY44_9EUKA</name>
<accession>A0AAV7ZY44</accession>